<dbReference type="EMBL" id="KN824931">
    <property type="protein sequence ID" value="KIK97539.1"/>
    <property type="molecule type" value="Genomic_DNA"/>
</dbReference>
<gene>
    <name evidence="1" type="ORF">PAXRUDRAFT_824838</name>
</gene>
<evidence type="ECO:0000313" key="2">
    <source>
        <dbReference type="Proteomes" id="UP000054538"/>
    </source>
</evidence>
<name>A0A0D0E7A9_9AGAM</name>
<protein>
    <submittedName>
        <fullName evidence="1">Uncharacterized protein</fullName>
    </submittedName>
</protein>
<dbReference type="AlphaFoldDB" id="A0A0D0E7A9"/>
<organism evidence="1 2">
    <name type="scientific">Paxillus rubicundulus Ve08.2h10</name>
    <dbReference type="NCBI Taxonomy" id="930991"/>
    <lineage>
        <taxon>Eukaryota</taxon>
        <taxon>Fungi</taxon>
        <taxon>Dikarya</taxon>
        <taxon>Basidiomycota</taxon>
        <taxon>Agaricomycotina</taxon>
        <taxon>Agaricomycetes</taxon>
        <taxon>Agaricomycetidae</taxon>
        <taxon>Boletales</taxon>
        <taxon>Paxilineae</taxon>
        <taxon>Paxillaceae</taxon>
        <taxon>Paxillus</taxon>
    </lineage>
</organism>
<keyword evidence="2" id="KW-1185">Reference proteome</keyword>
<accession>A0A0D0E7A9</accession>
<reference evidence="1 2" key="1">
    <citation type="submission" date="2014-04" db="EMBL/GenBank/DDBJ databases">
        <authorList>
            <consortium name="DOE Joint Genome Institute"/>
            <person name="Kuo A."/>
            <person name="Kohler A."/>
            <person name="Jargeat P."/>
            <person name="Nagy L.G."/>
            <person name="Floudas D."/>
            <person name="Copeland A."/>
            <person name="Barry K.W."/>
            <person name="Cichocki N."/>
            <person name="Veneault-Fourrey C."/>
            <person name="LaButti K."/>
            <person name="Lindquist E.A."/>
            <person name="Lipzen A."/>
            <person name="Lundell T."/>
            <person name="Morin E."/>
            <person name="Murat C."/>
            <person name="Sun H."/>
            <person name="Tunlid A."/>
            <person name="Henrissat B."/>
            <person name="Grigoriev I.V."/>
            <person name="Hibbett D.S."/>
            <person name="Martin F."/>
            <person name="Nordberg H.P."/>
            <person name="Cantor M.N."/>
            <person name="Hua S.X."/>
        </authorList>
    </citation>
    <scope>NUCLEOTIDE SEQUENCE [LARGE SCALE GENOMIC DNA]</scope>
    <source>
        <strain evidence="1 2">Ve08.2h10</strain>
    </source>
</reference>
<dbReference type="Proteomes" id="UP000054538">
    <property type="component" value="Unassembled WGS sequence"/>
</dbReference>
<sequence length="120" mass="12912">MATEAGSNKCETRSGCKRIEFASAFHVLQQFRDKIKTEDLVEPDDSNLESVESDIDIDKGALAQLDGSAMLPPTKQMVLDAEYNVLPVSVPTASGSATKLKKIRIPGTLANGYKVALSRA</sequence>
<dbReference type="InParanoid" id="A0A0D0E7A9"/>
<proteinExistence type="predicted"/>
<dbReference type="OrthoDB" id="2691331at2759"/>
<evidence type="ECO:0000313" key="1">
    <source>
        <dbReference type="EMBL" id="KIK97539.1"/>
    </source>
</evidence>
<dbReference type="HOGENOM" id="CLU_2050370_0_0_1"/>
<reference evidence="2" key="2">
    <citation type="submission" date="2015-01" db="EMBL/GenBank/DDBJ databases">
        <title>Evolutionary Origins and Diversification of the Mycorrhizal Mutualists.</title>
        <authorList>
            <consortium name="DOE Joint Genome Institute"/>
            <consortium name="Mycorrhizal Genomics Consortium"/>
            <person name="Kohler A."/>
            <person name="Kuo A."/>
            <person name="Nagy L.G."/>
            <person name="Floudas D."/>
            <person name="Copeland A."/>
            <person name="Barry K.W."/>
            <person name="Cichocki N."/>
            <person name="Veneault-Fourrey C."/>
            <person name="LaButti K."/>
            <person name="Lindquist E.A."/>
            <person name="Lipzen A."/>
            <person name="Lundell T."/>
            <person name="Morin E."/>
            <person name="Murat C."/>
            <person name="Riley R."/>
            <person name="Ohm R."/>
            <person name="Sun H."/>
            <person name="Tunlid A."/>
            <person name="Henrissat B."/>
            <person name="Grigoriev I.V."/>
            <person name="Hibbett D.S."/>
            <person name="Martin F."/>
        </authorList>
    </citation>
    <scope>NUCLEOTIDE SEQUENCE [LARGE SCALE GENOMIC DNA]</scope>
    <source>
        <strain evidence="2">Ve08.2h10</strain>
    </source>
</reference>